<feature type="transmembrane region" description="Helical" evidence="2">
    <location>
        <begin position="6"/>
        <end position="26"/>
    </location>
</feature>
<keyword evidence="2" id="KW-1133">Transmembrane helix</keyword>
<feature type="transmembrane region" description="Helical" evidence="2">
    <location>
        <begin position="94"/>
        <end position="114"/>
    </location>
</feature>
<dbReference type="RefSeq" id="XP_002846445.1">
    <property type="nucleotide sequence ID" value="XM_002846399.1"/>
</dbReference>
<dbReference type="EMBL" id="DS995704">
    <property type="protein sequence ID" value="EEQ31363.1"/>
    <property type="molecule type" value="Genomic_DNA"/>
</dbReference>
<dbReference type="Proteomes" id="UP000002035">
    <property type="component" value="Unassembled WGS sequence"/>
</dbReference>
<dbReference type="HOGENOM" id="CLU_018625_0_0_1"/>
<name>C5FP47_ARTOC</name>
<protein>
    <submittedName>
        <fullName evidence="3">Uncharacterized protein</fullName>
    </submittedName>
</protein>
<dbReference type="STRING" id="554155.C5FP47"/>
<dbReference type="OMA" id="SWIWWDP"/>
<organism evidence="3 4">
    <name type="scientific">Arthroderma otae (strain ATCC MYA-4605 / CBS 113480)</name>
    <name type="common">Microsporum canis</name>
    <dbReference type="NCBI Taxonomy" id="554155"/>
    <lineage>
        <taxon>Eukaryota</taxon>
        <taxon>Fungi</taxon>
        <taxon>Dikarya</taxon>
        <taxon>Ascomycota</taxon>
        <taxon>Pezizomycotina</taxon>
        <taxon>Eurotiomycetes</taxon>
        <taxon>Eurotiomycetidae</taxon>
        <taxon>Onygenales</taxon>
        <taxon>Arthrodermataceae</taxon>
        <taxon>Microsporum</taxon>
    </lineage>
</organism>
<keyword evidence="2" id="KW-0812">Transmembrane</keyword>
<evidence type="ECO:0000313" key="3">
    <source>
        <dbReference type="EMBL" id="EEQ31363.1"/>
    </source>
</evidence>
<reference evidence="4" key="1">
    <citation type="journal article" date="2012" name="MBio">
        <title>Comparative genome analysis of Trichophyton rubrum and related dermatophytes reveals candidate genes involved in infection.</title>
        <authorList>
            <person name="Martinez D.A."/>
            <person name="Oliver B.G."/>
            <person name="Graeser Y."/>
            <person name="Goldberg J.M."/>
            <person name="Li W."/>
            <person name="Martinez-Rossi N.M."/>
            <person name="Monod M."/>
            <person name="Shelest E."/>
            <person name="Barton R.C."/>
            <person name="Birch E."/>
            <person name="Brakhage A.A."/>
            <person name="Chen Z."/>
            <person name="Gurr S.J."/>
            <person name="Heiman D."/>
            <person name="Heitman J."/>
            <person name="Kosti I."/>
            <person name="Rossi A."/>
            <person name="Saif S."/>
            <person name="Samalova M."/>
            <person name="Saunders C.W."/>
            <person name="Shea T."/>
            <person name="Summerbell R.C."/>
            <person name="Xu J."/>
            <person name="Young S."/>
            <person name="Zeng Q."/>
            <person name="Birren B.W."/>
            <person name="Cuomo C.A."/>
            <person name="White T.C."/>
        </authorList>
    </citation>
    <scope>NUCLEOTIDE SEQUENCE [LARGE SCALE GENOMIC DNA]</scope>
    <source>
        <strain evidence="4">ATCC MYA-4605 / CBS 113480</strain>
    </source>
</reference>
<feature type="region of interest" description="Disordered" evidence="1">
    <location>
        <begin position="215"/>
        <end position="236"/>
    </location>
</feature>
<gene>
    <name evidence="3" type="ORF">MCYG_04182</name>
</gene>
<feature type="region of interest" description="Disordered" evidence="1">
    <location>
        <begin position="726"/>
        <end position="775"/>
    </location>
</feature>
<dbReference type="AlphaFoldDB" id="C5FP47"/>
<dbReference type="VEuPathDB" id="FungiDB:MCYG_04182"/>
<evidence type="ECO:0000313" key="4">
    <source>
        <dbReference type="Proteomes" id="UP000002035"/>
    </source>
</evidence>
<dbReference type="eggNOG" id="ENOG502RPK2">
    <property type="taxonomic scope" value="Eukaryota"/>
</dbReference>
<accession>C5FP47</accession>
<evidence type="ECO:0000256" key="1">
    <source>
        <dbReference type="SAM" id="MobiDB-lite"/>
    </source>
</evidence>
<keyword evidence="2" id="KW-0472">Membrane</keyword>
<keyword evidence="4" id="KW-1185">Reference proteome</keyword>
<sequence length="775" mass="87880">MDKDHLIILVGASFAFWLLIVILIFATWKAADWFAQDTTDVETPQAQPDLPSPTLGVKRVRFAPTHRDVIQPPRHPNGPGTAIPVDERISLRTFTLLFMGTVSIFVLGVLYWKLGTFLRSFTRSRVTGGGRSAASHHVRAWYGWIPTMDYNYHKQRWKGEFRWVGKLMFWRSSHADYSWIWWDPDGEKSKQRAEDEGRLRRIPLRLMRYAINGLRPGPAPQPPVNAEKSPCTANMPTPRLNRSLYQKHGDPGAMECEDFYLPHTPGSAFTISPRTRSKSLDDGNYGLRCTSRLRPIARRALSEGHQGSSRHIQLHYPSTQPMHATRRYGRSRMFSYENSMDEIPAAKSLSWKYRAWGARMQCQTFGDTNRALRGHAGRPGTAMSFAIRSMISSGSGSGSEVYQSLHADIRQRPVPSSTKPCDTFSIHPSCTPWTQVNESSSQHLSHTEYTSSVSRLHGQSYSGRMHMSSSRYRSGENALRIRKRRGIRRRLPLENCLSRPEVRLVDDLDRKLEWLSNEMDPGRKSFAFLLLHNHWLNRATWVVTDPSSRITVQKKRIRGDPRVNTMAFGGNGKAAALDNTPAPRVRAVTPRIDSWRVAVNRARASSGAKEIKRVAELFEGSAEEAADNNVDPASWILKKPQQGNGMSNKQKEAYFEGPGGWCEKLDYWENVPRLYRVRRVVLQGKANRRCVVRTSKDICGGVEKAAQKAKRLGVEQYARIKQFERSEKSGRGVVGPRHSPRSTLPRSVVNIQMEDPAQGLQNTPDLVSMQERDEG</sequence>
<dbReference type="OrthoDB" id="5346728at2759"/>
<dbReference type="GeneID" id="9224515"/>
<proteinExistence type="predicted"/>
<evidence type="ECO:0000256" key="2">
    <source>
        <dbReference type="SAM" id="Phobius"/>
    </source>
</evidence>